<keyword evidence="1" id="KW-0732">Signal</keyword>
<organism evidence="5 6">
    <name type="scientific">Cohnella candidum</name>
    <dbReference type="NCBI Taxonomy" id="2674991"/>
    <lineage>
        <taxon>Bacteria</taxon>
        <taxon>Bacillati</taxon>
        <taxon>Bacillota</taxon>
        <taxon>Bacilli</taxon>
        <taxon>Bacillales</taxon>
        <taxon>Paenibacillaceae</taxon>
        <taxon>Cohnella</taxon>
    </lineage>
</organism>
<dbReference type="InterPro" id="IPR055149">
    <property type="entry name" value="Agl_cat_D2"/>
</dbReference>
<dbReference type="PROSITE" id="PS51175">
    <property type="entry name" value="CBM6"/>
    <property type="match status" value="1"/>
</dbReference>
<dbReference type="InterPro" id="IPR006626">
    <property type="entry name" value="PbH1"/>
</dbReference>
<evidence type="ECO:0000256" key="1">
    <source>
        <dbReference type="ARBA" id="ARBA00022729"/>
    </source>
</evidence>
<dbReference type="InterPro" id="IPR011635">
    <property type="entry name" value="CARDB"/>
</dbReference>
<dbReference type="CDD" id="cd04080">
    <property type="entry name" value="CBM6_cellulase-like"/>
    <property type="match status" value="1"/>
</dbReference>
<proteinExistence type="predicted"/>
<dbReference type="CDD" id="cd00057">
    <property type="entry name" value="FA58C"/>
    <property type="match status" value="1"/>
</dbReference>
<evidence type="ECO:0000259" key="4">
    <source>
        <dbReference type="PROSITE" id="PS51175"/>
    </source>
</evidence>
<evidence type="ECO:0000259" key="3">
    <source>
        <dbReference type="PROSITE" id="PS50022"/>
    </source>
</evidence>
<evidence type="ECO:0000313" key="5">
    <source>
        <dbReference type="EMBL" id="AYQ74763.1"/>
    </source>
</evidence>
<keyword evidence="2" id="KW-1133">Transmembrane helix</keyword>
<dbReference type="Pfam" id="PF00754">
    <property type="entry name" value="F5_F8_type_C"/>
    <property type="match status" value="1"/>
</dbReference>
<dbReference type="GO" id="GO:0030246">
    <property type="term" value="F:carbohydrate binding"/>
    <property type="evidence" value="ECO:0007669"/>
    <property type="project" value="InterPro"/>
</dbReference>
<dbReference type="Pfam" id="PF22816">
    <property type="entry name" value="CatAgl_D2"/>
    <property type="match status" value="1"/>
</dbReference>
<dbReference type="InterPro" id="IPR005084">
    <property type="entry name" value="CBM6"/>
</dbReference>
<keyword evidence="6" id="KW-1185">Reference proteome</keyword>
<feature type="domain" description="F5/8 type C" evidence="3">
    <location>
        <begin position="417"/>
        <end position="561"/>
    </location>
</feature>
<sequence length="1359" mass="142000">MSDNGHPRFSLTVTGGNSKSKGAFKLRSHHRITAWVCMLTMVLGTFLAAVGLPSPAQAAGGPNLAAGKPVTASSYTQTYTAGNVADGNQATYWESANNAFPQWIQVDLGSSASIDQIVLKLPAGWGSRTQTLSIQGSTDGTNFTNVVGSAGYTFDPASGNTVTINFAAVSTRYVRVNITANTGWPAGQFSEFEIYGAAVSTPSPIPGKIEAENYSAMNGIQTETTSDTGGGLNVGWIDAGDWMDYSVNVQTAGSYTVEYRVASPNTTGQIQLRSGANTLATTTVPNTGNWQTWQTVTATVNLSAGQQTLRVYAGGGGFNINWLNFVPGGGDTQPPTAPSNLAFTEPVSGQIKLTWNASTDNTGVTGYDIYLNNALLTSVAGNVLTYTDNQPTTATVSYFVKAKDAAGNQSAASNTVTRNGNPGTGTNLALNKPISASSNTQNFVAANANDGSTATYWEGGAYPSTLTVDLGANASITSVVVKLNPDPIWATRTQTIQVLGHDQNSTTFNNLVSAAQYTFNPASGNQVTIPVTATVSAVRLQFTTNSGAPSGQVAEFEITGTPAANPDLTVTGMSWSPASPVETDAITLTSTVKNNGTAASGATTVNFYLGTTKVGSASVAALAAGASANVSANIGAQTAGTYSVISKVDETNAVIESNEANNSFTNPTSLTVNQVASADLVGTTTWSPATPIAGNAVSFTVNLKNQGNIASTSGSHGITVVLKNSAGTTVQTFNGSYTGTLTAGASVNVAMPGTWTAANGTYTVTTTVAADANEVATKQGNNTSNASLVVYSARGASMPYSRYDTEDGTLGGGAVLRTAPNFDQALTASEASAQSYAALPSNGSSIQWTVRPGQGGAGVTLRFTMPDTSDGMGQNGSLDVYVNNVKVKTQALTSYYSWQYFSGDMPADTPSGGRPLFRFDEVHFKLPQALQSGDTIRIQKGGDSIEYGVDFIEIEPIPAAISRPVDSVSVTDYGAVANDGADDLAAFNSAVNAAVAGGKTLYIPEGTFNLGNMWQIGTVSNKINNLKVTGAGIWYTNIQFTNPNASGGGISLRMSGKLDFSNIYLNSNLRSRYGQNAVYKGFMDNFGVNSVIHDVWVEHFECGFWVGDYAHTPAIAATGLVIENSRIRNNLADGVNFSQGTSNSTVRNSNLRNNGDDALAVWTSNTNGAPEGVNNTFSYNTIENNWRAGGIAFFGGSGHKADHNYIIDCVGGSGIRMNTVFPGYHFQNNTGITFSDTTIIRCGTSQDLYNGERGAIDLEASSDAIRNVTFTNIDILNTQRDAIQVGYGGGFQNVVFNNIVIDGTGLDGVTTSRFSGQHQGAAFFSYTSNGSATFNNLTTRNIAYPSKYYIQPGFNLIIQ</sequence>
<dbReference type="InterPro" id="IPR012334">
    <property type="entry name" value="Pectin_lyas_fold"/>
</dbReference>
<dbReference type="SMART" id="SM00606">
    <property type="entry name" value="CBD_IV"/>
    <property type="match status" value="1"/>
</dbReference>
<dbReference type="InterPro" id="IPR006584">
    <property type="entry name" value="Cellulose-bd_IV"/>
</dbReference>
<dbReference type="SUPFAM" id="SSF51126">
    <property type="entry name" value="Pectin lyase-like"/>
    <property type="match status" value="1"/>
</dbReference>
<keyword evidence="2" id="KW-0472">Membrane</keyword>
<reference evidence="5 6" key="1">
    <citation type="submission" date="2018-10" db="EMBL/GenBank/DDBJ databases">
        <title>Genome Sequence of Cohnella sp.</title>
        <authorList>
            <person name="Srinivasan S."/>
            <person name="Kim M.K."/>
        </authorList>
    </citation>
    <scope>NUCLEOTIDE SEQUENCE [LARGE SCALE GENOMIC DNA]</scope>
    <source>
        <strain evidence="5 6">18JY8-7</strain>
    </source>
</reference>
<dbReference type="InterPro" id="IPR000421">
    <property type="entry name" value="FA58C"/>
</dbReference>
<evidence type="ECO:0000256" key="2">
    <source>
        <dbReference type="SAM" id="Phobius"/>
    </source>
</evidence>
<dbReference type="Gene3D" id="2.60.120.260">
    <property type="entry name" value="Galactose-binding domain-like"/>
    <property type="match status" value="4"/>
</dbReference>
<dbReference type="EMBL" id="CP033433">
    <property type="protein sequence ID" value="AYQ74763.1"/>
    <property type="molecule type" value="Genomic_DNA"/>
</dbReference>
<dbReference type="SUPFAM" id="SSF49785">
    <property type="entry name" value="Galactose-binding domain-like"/>
    <property type="match status" value="3"/>
</dbReference>
<dbReference type="Pfam" id="PF03422">
    <property type="entry name" value="CBM_6"/>
    <property type="match status" value="1"/>
</dbReference>
<dbReference type="SUPFAM" id="SSF49265">
    <property type="entry name" value="Fibronectin type III"/>
    <property type="match status" value="1"/>
</dbReference>
<dbReference type="SMART" id="SM00710">
    <property type="entry name" value="PbH1"/>
    <property type="match status" value="9"/>
</dbReference>
<dbReference type="Gene3D" id="2.60.40.10">
    <property type="entry name" value="Immunoglobulins"/>
    <property type="match status" value="3"/>
</dbReference>
<dbReference type="InterPro" id="IPR008979">
    <property type="entry name" value="Galactose-bd-like_sf"/>
</dbReference>
<dbReference type="Pfam" id="PF07705">
    <property type="entry name" value="CARDB"/>
    <property type="match status" value="2"/>
</dbReference>
<feature type="transmembrane region" description="Helical" evidence="2">
    <location>
        <begin position="32"/>
        <end position="52"/>
    </location>
</feature>
<dbReference type="KEGG" id="coh:EAV92_20745"/>
<dbReference type="Pfam" id="PF22633">
    <property type="entry name" value="F5_F8_type_C_2"/>
    <property type="match status" value="1"/>
</dbReference>
<dbReference type="Proteomes" id="UP000269097">
    <property type="component" value="Chromosome"/>
</dbReference>
<keyword evidence="2" id="KW-0812">Transmembrane</keyword>
<evidence type="ECO:0000313" key="6">
    <source>
        <dbReference type="Proteomes" id="UP000269097"/>
    </source>
</evidence>
<dbReference type="InterPro" id="IPR013783">
    <property type="entry name" value="Ig-like_fold"/>
</dbReference>
<dbReference type="InterPro" id="IPR033801">
    <property type="entry name" value="CBM6-CBM35-CBM36-like_1"/>
</dbReference>
<dbReference type="Pfam" id="PF22815">
    <property type="entry name" value="CatAgl_D1"/>
    <property type="match status" value="1"/>
</dbReference>
<feature type="domain" description="CBM6" evidence="4">
    <location>
        <begin position="207"/>
        <end position="326"/>
    </location>
</feature>
<protein>
    <submittedName>
        <fullName evidence="5">Carbohydrate-binding protein</fullName>
    </submittedName>
</protein>
<dbReference type="Gene3D" id="2.160.20.10">
    <property type="entry name" value="Single-stranded right-handed beta-helix, Pectin lyase-like"/>
    <property type="match status" value="1"/>
</dbReference>
<dbReference type="InterPro" id="IPR036116">
    <property type="entry name" value="FN3_sf"/>
</dbReference>
<dbReference type="InterPro" id="IPR011050">
    <property type="entry name" value="Pectin_lyase_fold/virulence"/>
</dbReference>
<gene>
    <name evidence="5" type="ORF">EAV92_20745</name>
</gene>
<name>A0A3G3K2R8_9BACL</name>
<dbReference type="PROSITE" id="PS50022">
    <property type="entry name" value="FA58C_3"/>
    <property type="match status" value="2"/>
</dbReference>
<dbReference type="SMART" id="SM00231">
    <property type="entry name" value="FA58C"/>
    <property type="match status" value="1"/>
</dbReference>
<feature type="domain" description="F5/8 type C" evidence="3">
    <location>
        <begin position="45"/>
        <end position="197"/>
    </location>
</feature>
<accession>A0A3G3K2R8</accession>